<feature type="binding site" description="covalent" evidence="7">
    <location>
        <position position="139"/>
    </location>
    <ligand>
        <name>heme c</name>
        <dbReference type="ChEBI" id="CHEBI:61717"/>
    </ligand>
</feature>
<dbReference type="PROSITE" id="PS51009">
    <property type="entry name" value="CYTCII"/>
    <property type="match status" value="1"/>
</dbReference>
<dbReference type="PRINTS" id="PR00608">
    <property type="entry name" value="CYTCHROMECII"/>
</dbReference>
<evidence type="ECO:0000313" key="9">
    <source>
        <dbReference type="EMBL" id="SIS49536.1"/>
    </source>
</evidence>
<dbReference type="InterPro" id="IPR015984">
    <property type="entry name" value="Cyt_c_prime_subgr"/>
</dbReference>
<feature type="chain" id="PRO_5012003659" evidence="8">
    <location>
        <begin position="23"/>
        <end position="148"/>
    </location>
</feature>
<keyword evidence="3 6" id="KW-0479">Metal-binding</keyword>
<evidence type="ECO:0000256" key="6">
    <source>
        <dbReference type="PIRSR" id="PIRSR000027-1"/>
    </source>
</evidence>
<dbReference type="OrthoDB" id="5520910at2"/>
<proteinExistence type="predicted"/>
<dbReference type="InterPro" id="IPR002321">
    <property type="entry name" value="Cyt_c_II"/>
</dbReference>
<dbReference type="GO" id="GO:0020037">
    <property type="term" value="F:heme binding"/>
    <property type="evidence" value="ECO:0007669"/>
    <property type="project" value="InterPro"/>
</dbReference>
<dbReference type="GO" id="GO:0009055">
    <property type="term" value="F:electron transfer activity"/>
    <property type="evidence" value="ECO:0007669"/>
    <property type="project" value="InterPro"/>
</dbReference>
<name>A0A1N7JJV8_9GAMM</name>
<dbReference type="Pfam" id="PF01322">
    <property type="entry name" value="Cytochrom_C_2"/>
    <property type="match status" value="1"/>
</dbReference>
<dbReference type="STRING" id="484498.SAMN05421686_10263"/>
<feature type="binding site" description="axial binding residue" evidence="6">
    <location>
        <position position="143"/>
    </location>
    <ligand>
        <name>heme c</name>
        <dbReference type="ChEBI" id="CHEBI:61717"/>
    </ligand>
    <ligandPart>
        <name>Fe</name>
        <dbReference type="ChEBI" id="CHEBI:18248"/>
    </ligandPart>
</feature>
<keyword evidence="8" id="KW-0732">Signal</keyword>
<dbReference type="AlphaFoldDB" id="A0A1N7JJV8"/>
<dbReference type="GO" id="GO:0005506">
    <property type="term" value="F:iron ion binding"/>
    <property type="evidence" value="ECO:0007669"/>
    <property type="project" value="InterPro"/>
</dbReference>
<gene>
    <name evidence="9" type="ORF">SAMN05421686_10263</name>
</gene>
<dbReference type="RefSeq" id="WP_076514238.1">
    <property type="nucleotide sequence ID" value="NZ_FTOH01000002.1"/>
</dbReference>
<keyword evidence="2 7" id="KW-0349">Heme</keyword>
<dbReference type="GO" id="GO:0022900">
    <property type="term" value="P:electron transport chain"/>
    <property type="evidence" value="ECO:0007669"/>
    <property type="project" value="InterPro"/>
</dbReference>
<evidence type="ECO:0000256" key="1">
    <source>
        <dbReference type="ARBA" id="ARBA00022448"/>
    </source>
</evidence>
<reference evidence="10" key="1">
    <citation type="submission" date="2017-01" db="EMBL/GenBank/DDBJ databases">
        <authorList>
            <person name="Varghese N."/>
            <person name="Submissions S."/>
        </authorList>
    </citation>
    <scope>NUCLEOTIDE SEQUENCE [LARGE SCALE GENOMIC DNA]</scope>
    <source>
        <strain evidence="10">DSM 24913</strain>
    </source>
</reference>
<keyword evidence="4" id="KW-0249">Electron transport</keyword>
<feature type="signal peptide" evidence="8">
    <location>
        <begin position="1"/>
        <end position="22"/>
    </location>
</feature>
<keyword evidence="1" id="KW-0813">Transport</keyword>
<dbReference type="Gene3D" id="1.20.120.10">
    <property type="entry name" value="Cytochrome c/b562"/>
    <property type="match status" value="1"/>
</dbReference>
<accession>A0A1N7JJV8</accession>
<dbReference type="GO" id="GO:0042597">
    <property type="term" value="C:periplasmic space"/>
    <property type="evidence" value="ECO:0007669"/>
    <property type="project" value="InterPro"/>
</dbReference>
<dbReference type="InterPro" id="IPR012127">
    <property type="entry name" value="Cyt_c_prime"/>
</dbReference>
<dbReference type="SUPFAM" id="SSF47175">
    <property type="entry name" value="Cytochromes"/>
    <property type="match status" value="1"/>
</dbReference>
<evidence type="ECO:0000256" key="2">
    <source>
        <dbReference type="ARBA" id="ARBA00022617"/>
    </source>
</evidence>
<protein>
    <submittedName>
        <fullName evidence="9">Cytochrome c556</fullName>
    </submittedName>
</protein>
<keyword evidence="5 6" id="KW-0408">Iron</keyword>
<dbReference type="PIRSF" id="PIRSF000027">
    <property type="entry name" value="Cytc_c_prime"/>
    <property type="match status" value="1"/>
</dbReference>
<evidence type="ECO:0000313" key="10">
    <source>
        <dbReference type="Proteomes" id="UP000185639"/>
    </source>
</evidence>
<evidence type="ECO:0000256" key="7">
    <source>
        <dbReference type="PIRSR" id="PIRSR000027-2"/>
    </source>
</evidence>
<evidence type="ECO:0000256" key="8">
    <source>
        <dbReference type="SAM" id="SignalP"/>
    </source>
</evidence>
<keyword evidence="10" id="KW-1185">Reference proteome</keyword>
<dbReference type="InterPro" id="IPR010980">
    <property type="entry name" value="Cyt_c/b562"/>
</dbReference>
<feature type="binding site" description="covalent" evidence="7">
    <location>
        <position position="142"/>
    </location>
    <ligand>
        <name>heme c</name>
        <dbReference type="ChEBI" id="CHEBI:61717"/>
    </ligand>
</feature>
<comment type="PTM">
    <text evidence="7">Binds 1 heme group per subunit.</text>
</comment>
<dbReference type="EMBL" id="FTOH01000002">
    <property type="protein sequence ID" value="SIS49536.1"/>
    <property type="molecule type" value="Genomic_DNA"/>
</dbReference>
<dbReference type="Proteomes" id="UP000185639">
    <property type="component" value="Unassembled WGS sequence"/>
</dbReference>
<evidence type="ECO:0000256" key="4">
    <source>
        <dbReference type="ARBA" id="ARBA00022982"/>
    </source>
</evidence>
<evidence type="ECO:0000256" key="3">
    <source>
        <dbReference type="ARBA" id="ARBA00022723"/>
    </source>
</evidence>
<organism evidence="9 10">
    <name type="scientific">Thalassolituus maritimus</name>
    <dbReference type="NCBI Taxonomy" id="484498"/>
    <lineage>
        <taxon>Bacteria</taxon>
        <taxon>Pseudomonadati</taxon>
        <taxon>Pseudomonadota</taxon>
        <taxon>Gammaproteobacteria</taxon>
        <taxon>Oceanospirillales</taxon>
        <taxon>Oceanospirillaceae</taxon>
        <taxon>Thalassolituus</taxon>
    </lineage>
</organism>
<sequence>MKPLYKVAATLVLAGVAGHAAADIKPFEAVEYRKGIFKAVKWHFGAMGDMVKGKAEFDSEDFARRADLLAALSQMPWEGFRPGTYASATSALPVIEDKWEDFTAAGDAFSEKAAALAVAAKGDDMKAIKSAFGATARTCKGCHDDFKD</sequence>
<evidence type="ECO:0000256" key="5">
    <source>
        <dbReference type="ARBA" id="ARBA00023004"/>
    </source>
</evidence>